<name>A0A1G2KXL4_9BACT</name>
<dbReference type="Proteomes" id="UP000177177">
    <property type="component" value="Unassembled WGS sequence"/>
</dbReference>
<dbReference type="EMBL" id="MHQN01000003">
    <property type="protein sequence ID" value="OHA04157.1"/>
    <property type="molecule type" value="Genomic_DNA"/>
</dbReference>
<gene>
    <name evidence="2" type="ORF">A3C92_01895</name>
</gene>
<protein>
    <recommendedName>
        <fullName evidence="1">Glycosyltransferase 2-like domain-containing protein</fullName>
    </recommendedName>
</protein>
<dbReference type="PANTHER" id="PTHR48090:SF7">
    <property type="entry name" value="RFBJ PROTEIN"/>
    <property type="match status" value="1"/>
</dbReference>
<organism evidence="2 3">
    <name type="scientific">Candidatus Sungbacteria bacterium RIFCSPHIGHO2_02_FULL_53_17</name>
    <dbReference type="NCBI Taxonomy" id="1802275"/>
    <lineage>
        <taxon>Bacteria</taxon>
        <taxon>Candidatus Sungiibacteriota</taxon>
    </lineage>
</organism>
<dbReference type="InterPro" id="IPR029044">
    <property type="entry name" value="Nucleotide-diphossugar_trans"/>
</dbReference>
<dbReference type="SUPFAM" id="SSF53448">
    <property type="entry name" value="Nucleotide-diphospho-sugar transferases"/>
    <property type="match status" value="1"/>
</dbReference>
<reference evidence="2 3" key="1">
    <citation type="journal article" date="2016" name="Nat. Commun.">
        <title>Thousands of microbial genomes shed light on interconnected biogeochemical processes in an aquifer system.</title>
        <authorList>
            <person name="Anantharaman K."/>
            <person name="Brown C.T."/>
            <person name="Hug L.A."/>
            <person name="Sharon I."/>
            <person name="Castelle C.J."/>
            <person name="Probst A.J."/>
            <person name="Thomas B.C."/>
            <person name="Singh A."/>
            <person name="Wilkins M.J."/>
            <person name="Karaoz U."/>
            <person name="Brodie E.L."/>
            <person name="Williams K.H."/>
            <person name="Hubbard S.S."/>
            <person name="Banfield J.F."/>
        </authorList>
    </citation>
    <scope>NUCLEOTIDE SEQUENCE [LARGE SCALE GENOMIC DNA]</scope>
</reference>
<dbReference type="Pfam" id="PF00535">
    <property type="entry name" value="Glycos_transf_2"/>
    <property type="match status" value="1"/>
</dbReference>
<sequence length="226" mass="25378">MKTTLAILTLNEAEAVRRVLPKIQKDWVDETIVVDGGSTDGTIEWCRDNGWRVFVQKKRGYGQGMREVMAIASGDVIMEFMGDGNCDPITIPRLVEKMKEGYDLVIASRYCAGGASDDDTPVTRLGNWMFTTLINILFRASFTDAMNGYRAYRKDRFLQLRIDEGGLTFPTQTSAQFAKAGLRIGEIPTHEPKRIGGVRKAKNFQTGLALLRMIIKEIFRPLPNHS</sequence>
<dbReference type="CDD" id="cd04179">
    <property type="entry name" value="DPM_DPG-synthase_like"/>
    <property type="match status" value="1"/>
</dbReference>
<feature type="domain" description="Glycosyltransferase 2-like" evidence="1">
    <location>
        <begin position="6"/>
        <end position="155"/>
    </location>
</feature>
<comment type="caution">
    <text evidence="2">The sequence shown here is derived from an EMBL/GenBank/DDBJ whole genome shotgun (WGS) entry which is preliminary data.</text>
</comment>
<dbReference type="InterPro" id="IPR050256">
    <property type="entry name" value="Glycosyltransferase_2"/>
</dbReference>
<accession>A0A1G2KXL4</accession>
<dbReference type="AlphaFoldDB" id="A0A1G2KXL4"/>
<proteinExistence type="predicted"/>
<dbReference type="InterPro" id="IPR001173">
    <property type="entry name" value="Glyco_trans_2-like"/>
</dbReference>
<evidence type="ECO:0000313" key="2">
    <source>
        <dbReference type="EMBL" id="OHA04157.1"/>
    </source>
</evidence>
<evidence type="ECO:0000259" key="1">
    <source>
        <dbReference type="Pfam" id="PF00535"/>
    </source>
</evidence>
<dbReference type="PANTHER" id="PTHR48090">
    <property type="entry name" value="UNDECAPRENYL-PHOSPHATE 4-DEOXY-4-FORMAMIDO-L-ARABINOSE TRANSFERASE-RELATED"/>
    <property type="match status" value="1"/>
</dbReference>
<evidence type="ECO:0000313" key="3">
    <source>
        <dbReference type="Proteomes" id="UP000177177"/>
    </source>
</evidence>
<dbReference type="Gene3D" id="3.90.550.10">
    <property type="entry name" value="Spore Coat Polysaccharide Biosynthesis Protein SpsA, Chain A"/>
    <property type="match status" value="1"/>
</dbReference>